<feature type="active site" description="Acyl-ester intermediate" evidence="8">
    <location>
        <position position="177"/>
    </location>
</feature>
<comment type="caution">
    <text evidence="10">The sequence shown here is derived from an EMBL/GenBank/DDBJ whole genome shotgun (WGS) entry which is preliminary data.</text>
</comment>
<evidence type="ECO:0000313" key="11">
    <source>
        <dbReference type="Proteomes" id="UP001519504"/>
    </source>
</evidence>
<dbReference type="NCBIfam" id="TIGR00132">
    <property type="entry name" value="gatA"/>
    <property type="match status" value="1"/>
</dbReference>
<evidence type="ECO:0000256" key="4">
    <source>
        <dbReference type="ARBA" id="ARBA00022840"/>
    </source>
</evidence>
<dbReference type="PROSITE" id="PS00571">
    <property type="entry name" value="AMIDASES"/>
    <property type="match status" value="1"/>
</dbReference>
<dbReference type="EMBL" id="JAAMFK010000011">
    <property type="protein sequence ID" value="MBS9339196.1"/>
    <property type="molecule type" value="Genomic_DNA"/>
</dbReference>
<feature type="active site" description="Charge relay system" evidence="8">
    <location>
        <position position="78"/>
    </location>
</feature>
<dbReference type="InterPro" id="IPR004412">
    <property type="entry name" value="GatA"/>
</dbReference>
<evidence type="ECO:0000256" key="1">
    <source>
        <dbReference type="ARBA" id="ARBA00008069"/>
    </source>
</evidence>
<organism evidence="10 11">
    <name type="scientific">Fructobacillus broussonetiae</name>
    <dbReference type="NCBI Taxonomy" id="2713173"/>
    <lineage>
        <taxon>Bacteria</taxon>
        <taxon>Bacillati</taxon>
        <taxon>Bacillota</taxon>
        <taxon>Bacilli</taxon>
        <taxon>Lactobacillales</taxon>
        <taxon>Lactobacillaceae</taxon>
        <taxon>Fructobacillus</taxon>
    </lineage>
</organism>
<gene>
    <name evidence="8 10" type="primary">gatA</name>
    <name evidence="10" type="ORF">G6R29_06200</name>
</gene>
<dbReference type="PANTHER" id="PTHR11895:SF151">
    <property type="entry name" value="GLUTAMYL-TRNA(GLN) AMIDOTRANSFERASE SUBUNIT A"/>
    <property type="match status" value="1"/>
</dbReference>
<dbReference type="GO" id="GO:0050567">
    <property type="term" value="F:glutaminyl-tRNA synthase (glutamine-hydrolyzing) activity"/>
    <property type="evidence" value="ECO:0007669"/>
    <property type="project" value="UniProtKB-EC"/>
</dbReference>
<evidence type="ECO:0000256" key="7">
    <source>
        <dbReference type="ARBA" id="ARBA00047407"/>
    </source>
</evidence>
<dbReference type="Proteomes" id="UP001519504">
    <property type="component" value="Unassembled WGS sequence"/>
</dbReference>
<dbReference type="Gene3D" id="3.90.1300.10">
    <property type="entry name" value="Amidase signature (AS) domain"/>
    <property type="match status" value="1"/>
</dbReference>
<dbReference type="HAMAP" id="MF_00120">
    <property type="entry name" value="GatA"/>
    <property type="match status" value="1"/>
</dbReference>
<comment type="subunit">
    <text evidence="8">Heterotrimer of A, B and C subunits.</text>
</comment>
<feature type="active site" description="Charge relay system" evidence="8">
    <location>
        <position position="153"/>
    </location>
</feature>
<evidence type="ECO:0000259" key="9">
    <source>
        <dbReference type="Pfam" id="PF01425"/>
    </source>
</evidence>
<reference evidence="10 11" key="1">
    <citation type="submission" date="2020-02" db="EMBL/GenBank/DDBJ databases">
        <title>Fructobacillus sp. isolated from paper mulberry of Taiwan.</title>
        <authorList>
            <person name="Lin S.-T."/>
        </authorList>
    </citation>
    <scope>NUCLEOTIDE SEQUENCE [LARGE SCALE GENOMIC DNA]</scope>
    <source>
        <strain evidence="10 11">M2-14</strain>
    </source>
</reference>
<dbReference type="InterPro" id="IPR020556">
    <property type="entry name" value="Amidase_CS"/>
</dbReference>
<keyword evidence="11" id="KW-1185">Reference proteome</keyword>
<comment type="function">
    <text evidence="6 8">Allows the formation of correctly charged Gln-tRNA(Gln) through the transamidation of misacylated Glu-tRNA(Gln) in organisms which lack glutaminyl-tRNA synthetase. The reaction takes place in the presence of glutamine and ATP through an activated gamma-phospho-Glu-tRNA(Gln).</text>
</comment>
<keyword evidence="5 8" id="KW-0648">Protein biosynthesis</keyword>
<feature type="domain" description="Amidase" evidence="9">
    <location>
        <begin position="27"/>
        <end position="463"/>
    </location>
</feature>
<accession>A0ABS5R3F3</accession>
<protein>
    <recommendedName>
        <fullName evidence="8">Glutamyl-tRNA(Gln) amidotransferase subunit A</fullName>
        <shortName evidence="8">Glu-ADT subunit A</shortName>
        <ecNumber evidence="8">6.3.5.7</ecNumber>
    </recommendedName>
</protein>
<dbReference type="Pfam" id="PF01425">
    <property type="entry name" value="Amidase"/>
    <property type="match status" value="1"/>
</dbReference>
<dbReference type="RefSeq" id="WP_213809478.1">
    <property type="nucleotide sequence ID" value="NZ_JAAMFK010000011.1"/>
</dbReference>
<keyword evidence="4 8" id="KW-0067">ATP-binding</keyword>
<keyword evidence="2 8" id="KW-0436">Ligase</keyword>
<keyword evidence="3 8" id="KW-0547">Nucleotide-binding</keyword>
<evidence type="ECO:0000256" key="2">
    <source>
        <dbReference type="ARBA" id="ARBA00022598"/>
    </source>
</evidence>
<dbReference type="EC" id="6.3.5.7" evidence="8"/>
<dbReference type="InterPro" id="IPR036928">
    <property type="entry name" value="AS_sf"/>
</dbReference>
<evidence type="ECO:0000256" key="8">
    <source>
        <dbReference type="HAMAP-Rule" id="MF_00120"/>
    </source>
</evidence>
<evidence type="ECO:0000313" key="10">
    <source>
        <dbReference type="EMBL" id="MBS9339196.1"/>
    </source>
</evidence>
<comment type="similarity">
    <text evidence="1 8">Belongs to the amidase family. GatA subfamily.</text>
</comment>
<dbReference type="InterPro" id="IPR000120">
    <property type="entry name" value="Amidase"/>
</dbReference>
<proteinExistence type="inferred from homology"/>
<evidence type="ECO:0000256" key="5">
    <source>
        <dbReference type="ARBA" id="ARBA00022917"/>
    </source>
</evidence>
<comment type="catalytic activity">
    <reaction evidence="7 8">
        <text>L-glutamyl-tRNA(Gln) + L-glutamine + ATP + H2O = L-glutaminyl-tRNA(Gln) + L-glutamate + ADP + phosphate + H(+)</text>
        <dbReference type="Rhea" id="RHEA:17521"/>
        <dbReference type="Rhea" id="RHEA-COMP:9681"/>
        <dbReference type="Rhea" id="RHEA-COMP:9684"/>
        <dbReference type="ChEBI" id="CHEBI:15377"/>
        <dbReference type="ChEBI" id="CHEBI:15378"/>
        <dbReference type="ChEBI" id="CHEBI:29985"/>
        <dbReference type="ChEBI" id="CHEBI:30616"/>
        <dbReference type="ChEBI" id="CHEBI:43474"/>
        <dbReference type="ChEBI" id="CHEBI:58359"/>
        <dbReference type="ChEBI" id="CHEBI:78520"/>
        <dbReference type="ChEBI" id="CHEBI:78521"/>
        <dbReference type="ChEBI" id="CHEBI:456216"/>
        <dbReference type="EC" id="6.3.5.7"/>
    </reaction>
</comment>
<evidence type="ECO:0000256" key="3">
    <source>
        <dbReference type="ARBA" id="ARBA00022741"/>
    </source>
</evidence>
<dbReference type="SUPFAM" id="SSF75304">
    <property type="entry name" value="Amidase signature (AS) enzymes"/>
    <property type="match status" value="1"/>
</dbReference>
<name>A0ABS5R3F3_9LACO</name>
<dbReference type="PANTHER" id="PTHR11895">
    <property type="entry name" value="TRANSAMIDASE"/>
    <property type="match status" value="1"/>
</dbReference>
<sequence>MTYNYFEHSLEDINKALKNGDLTAVQLTKDTLDNIKKTDDKIQAFVRLHEETALAEAAAADEKGDFSNVLAGIPMAMKDNIATKGLETTAASKILADFKPVYDATVTKKLKDDGAVIIGKANMDEFAMGGSSETSAYKQTKNAWDQDKVPGGSSGGSAAAVAAGQVAYALGSDTGGSIRQPAAFNGIAGMKPTYGRVSRFGLFAMASSLDQIGPLTRTVRDNALVLNAISGFDQNDSTSSERAVPDFTEKLGESIKGMKIAVPKEYFQEGLSNEVALQVRAAIEQMKTMGAEVTEVSLPHTHFGVAAYYILMSSEGSSNLQRYDGIRYGHRAKDAKELEEVYKKTRSEGFGNEVKRRIMLGTYSLSAGAYDAFFKKAAQIRTLIIQDFNKVFEDYDLIVGPTTPTQPYGMGEELGDPKTMYLGDALTIPVNLAGLPAMSVNAGFNAGLPIGLQIIGRPFDEQSIYQLAYAFEQGNDFHENTPAIGSNY</sequence>
<evidence type="ECO:0000256" key="6">
    <source>
        <dbReference type="ARBA" id="ARBA00025295"/>
    </source>
</evidence>
<dbReference type="InterPro" id="IPR023631">
    <property type="entry name" value="Amidase_dom"/>
</dbReference>